<feature type="region of interest" description="Disordered" evidence="7">
    <location>
        <begin position="759"/>
        <end position="794"/>
    </location>
</feature>
<proteinExistence type="predicted"/>
<dbReference type="EMBL" id="ML994644">
    <property type="protein sequence ID" value="KAF2183032.1"/>
    <property type="molecule type" value="Genomic_DNA"/>
</dbReference>
<reference evidence="9" key="1">
    <citation type="journal article" date="2020" name="Stud. Mycol.">
        <title>101 Dothideomycetes genomes: a test case for predicting lifestyles and emergence of pathogens.</title>
        <authorList>
            <person name="Haridas S."/>
            <person name="Albert R."/>
            <person name="Binder M."/>
            <person name="Bloem J."/>
            <person name="Labutti K."/>
            <person name="Salamov A."/>
            <person name="Andreopoulos B."/>
            <person name="Baker S."/>
            <person name="Barry K."/>
            <person name="Bills G."/>
            <person name="Bluhm B."/>
            <person name="Cannon C."/>
            <person name="Castanera R."/>
            <person name="Culley D."/>
            <person name="Daum C."/>
            <person name="Ezra D."/>
            <person name="Gonzalez J."/>
            <person name="Henrissat B."/>
            <person name="Kuo A."/>
            <person name="Liang C."/>
            <person name="Lipzen A."/>
            <person name="Lutzoni F."/>
            <person name="Magnuson J."/>
            <person name="Mondo S."/>
            <person name="Nolan M."/>
            <person name="Ohm R."/>
            <person name="Pangilinan J."/>
            <person name="Park H.-J."/>
            <person name="Ramirez L."/>
            <person name="Alfaro M."/>
            <person name="Sun H."/>
            <person name="Tritt A."/>
            <person name="Yoshinaga Y."/>
            <person name="Zwiers L.-H."/>
            <person name="Turgeon B."/>
            <person name="Goodwin S."/>
            <person name="Spatafora J."/>
            <person name="Crous P."/>
            <person name="Grigoriev I."/>
        </authorList>
    </citation>
    <scope>NUCLEOTIDE SEQUENCE</scope>
    <source>
        <strain evidence="9">CBS 207.26</strain>
    </source>
</reference>
<accession>A0A6A6DXF4</accession>
<dbReference type="InterPro" id="IPR011011">
    <property type="entry name" value="Znf_FYVE_PHD"/>
</dbReference>
<dbReference type="InterPro" id="IPR013083">
    <property type="entry name" value="Znf_RING/FYVE/PHD"/>
</dbReference>
<dbReference type="SMART" id="SM00249">
    <property type="entry name" value="PHD"/>
    <property type="match status" value="1"/>
</dbReference>
<keyword evidence="3 6" id="KW-0863">Zinc-finger</keyword>
<evidence type="ECO:0000256" key="1">
    <source>
        <dbReference type="ARBA" id="ARBA00004123"/>
    </source>
</evidence>
<sequence length="794" mass="86610">MSSISALLNPESTPEQPQAQSRPRTGSQEQYTVKTTTFEAADALTTLATLGSGQSYASRRDLPSPTTFSHAPRRTSSFSSHIAPVEPSPPAEPQAHSPTLDQYHHGSKSPEEQRRRSLLTRSSPTPILAPIQSLTNVLNDHIHDEPTQPTSYGKDVSQIVPLPSRSSEEASSGRDGTQNREPGFVRDEPTTSQIREPEGEIKSTPHPICTQVAVETPVDEENRELPSPTPVIKKEATSTPREATPSTTIAQSERQASVTTDSMDAETLKAIHSAELGLRAKKGSVSSPVPSPTETLRPILAPSKKRPAPATSAAAKKKGTAAPKKPAPKKRKIDTESADSNARSSTPTSRPKPASKTVKKGSAAGTPALESSPAPDNSSQVHSDEEADSSDDNTLYCICRKPDNHQWMIGCDGGCDDWFHGSCVNMVRADENLIDKFICPNCEAAGKGRTTWKPMCRREGCRQPARVNKKEISKYCSEACGVLFFEEQLQRTAGAKKLSTGKKEKGKRKSAVNKDADDIMPEEDSDSEPAPLGGVLRAKDLKALALASKDISAFKKLGSNIPSPPPTSSPTRTSFANGISNPDENLEFTPSEKQHLEALDKEKADLKLRLEVLKDREKFVSLVREQAAKAAEREKIKAKEFCGFDGRLTWSESEFIVWRNSRFGKAAFQFSTLDPSPEQIQSIPDSTEEDKAKGNGDAELADKGKEKEAMPTVCLRKRCPKHTNWQKLNLQDARFEEIEVVEAIKECEKEERSVKERVMRRGARKGLADSLGVEGSGEREGRNGEGWVEVIGPT</sequence>
<dbReference type="Pfam" id="PF00628">
    <property type="entry name" value="PHD"/>
    <property type="match status" value="1"/>
</dbReference>
<keyword evidence="10" id="KW-1185">Reference proteome</keyword>
<feature type="compositionally biased region" description="Basic and acidic residues" evidence="7">
    <location>
        <begin position="102"/>
        <end position="115"/>
    </location>
</feature>
<dbReference type="PANTHER" id="PTHR46174:SF1">
    <property type="entry name" value="CXXC-TYPE ZINC FINGER PROTEIN 1"/>
    <property type="match status" value="1"/>
</dbReference>
<dbReference type="Proteomes" id="UP000800200">
    <property type="component" value="Unassembled WGS sequence"/>
</dbReference>
<evidence type="ECO:0000256" key="3">
    <source>
        <dbReference type="ARBA" id="ARBA00022771"/>
    </source>
</evidence>
<evidence type="ECO:0000256" key="4">
    <source>
        <dbReference type="ARBA" id="ARBA00022833"/>
    </source>
</evidence>
<feature type="region of interest" description="Disordered" evidence="7">
    <location>
        <begin position="557"/>
        <end position="586"/>
    </location>
</feature>
<evidence type="ECO:0000259" key="8">
    <source>
        <dbReference type="PROSITE" id="PS50016"/>
    </source>
</evidence>
<dbReference type="GO" id="GO:0045893">
    <property type="term" value="P:positive regulation of DNA-templated transcription"/>
    <property type="evidence" value="ECO:0007669"/>
    <property type="project" value="TreeGrafter"/>
</dbReference>
<dbReference type="InterPro" id="IPR019786">
    <property type="entry name" value="Zinc_finger_PHD-type_CS"/>
</dbReference>
<comment type="subcellular location">
    <subcellularLocation>
        <location evidence="1">Nucleus</location>
    </subcellularLocation>
</comment>
<dbReference type="PROSITE" id="PS01359">
    <property type="entry name" value="ZF_PHD_1"/>
    <property type="match status" value="1"/>
</dbReference>
<dbReference type="PROSITE" id="PS50016">
    <property type="entry name" value="ZF_PHD_2"/>
    <property type="match status" value="1"/>
</dbReference>
<feature type="compositionally biased region" description="Polar residues" evidence="7">
    <location>
        <begin position="674"/>
        <end position="685"/>
    </location>
</feature>
<feature type="compositionally biased region" description="Acidic residues" evidence="7">
    <location>
        <begin position="518"/>
        <end position="527"/>
    </location>
</feature>
<feature type="region of interest" description="Disordered" evidence="7">
    <location>
        <begin position="674"/>
        <end position="707"/>
    </location>
</feature>
<feature type="compositionally biased region" description="Basic and acidic residues" evidence="7">
    <location>
        <begin position="183"/>
        <end position="203"/>
    </location>
</feature>
<evidence type="ECO:0000313" key="9">
    <source>
        <dbReference type="EMBL" id="KAF2183032.1"/>
    </source>
</evidence>
<dbReference type="InterPro" id="IPR001965">
    <property type="entry name" value="Znf_PHD"/>
</dbReference>
<keyword evidence="5" id="KW-0539">Nucleus</keyword>
<dbReference type="Gene3D" id="3.30.40.10">
    <property type="entry name" value="Zinc/RING finger domain, C3HC4 (zinc finger)"/>
    <property type="match status" value="1"/>
</dbReference>
<feature type="region of interest" description="Disordered" evidence="7">
    <location>
        <begin position="1"/>
        <end position="34"/>
    </location>
</feature>
<evidence type="ECO:0000313" key="10">
    <source>
        <dbReference type="Proteomes" id="UP000800200"/>
    </source>
</evidence>
<protein>
    <recommendedName>
        <fullName evidence="8">PHD-type domain-containing protein</fullName>
    </recommendedName>
</protein>
<gene>
    <name evidence="9" type="ORF">K469DRAFT_583935</name>
</gene>
<dbReference type="InterPro" id="IPR019787">
    <property type="entry name" value="Znf_PHD-finger"/>
</dbReference>
<evidence type="ECO:0000256" key="7">
    <source>
        <dbReference type="SAM" id="MobiDB-lite"/>
    </source>
</evidence>
<keyword evidence="4" id="KW-0862">Zinc</keyword>
<dbReference type="GO" id="GO:0048188">
    <property type="term" value="C:Set1C/COMPASS complex"/>
    <property type="evidence" value="ECO:0007669"/>
    <property type="project" value="InterPro"/>
</dbReference>
<dbReference type="InterPro" id="IPR037869">
    <property type="entry name" value="Spp1/CFP1"/>
</dbReference>
<evidence type="ECO:0000256" key="5">
    <source>
        <dbReference type="ARBA" id="ARBA00023242"/>
    </source>
</evidence>
<feature type="region of interest" description="Disordered" evidence="7">
    <location>
        <begin position="50"/>
        <end position="391"/>
    </location>
</feature>
<feature type="compositionally biased region" description="Low complexity" evidence="7">
    <location>
        <begin position="308"/>
        <end position="324"/>
    </location>
</feature>
<dbReference type="AlphaFoldDB" id="A0A6A6DXF4"/>
<feature type="compositionally biased region" description="Polar residues" evidence="7">
    <location>
        <begin position="64"/>
        <end position="80"/>
    </location>
</feature>
<feature type="region of interest" description="Disordered" evidence="7">
    <location>
        <begin position="494"/>
        <end position="533"/>
    </location>
</feature>
<organism evidence="9 10">
    <name type="scientific">Zopfia rhizophila CBS 207.26</name>
    <dbReference type="NCBI Taxonomy" id="1314779"/>
    <lineage>
        <taxon>Eukaryota</taxon>
        <taxon>Fungi</taxon>
        <taxon>Dikarya</taxon>
        <taxon>Ascomycota</taxon>
        <taxon>Pezizomycotina</taxon>
        <taxon>Dothideomycetes</taxon>
        <taxon>Dothideomycetes incertae sedis</taxon>
        <taxon>Zopfiaceae</taxon>
        <taxon>Zopfia</taxon>
    </lineage>
</organism>
<feature type="compositionally biased region" description="Low complexity" evidence="7">
    <location>
        <begin position="785"/>
        <end position="794"/>
    </location>
</feature>
<evidence type="ECO:0000256" key="6">
    <source>
        <dbReference type="PROSITE-ProRule" id="PRU00146"/>
    </source>
</evidence>
<dbReference type="SUPFAM" id="SSF57903">
    <property type="entry name" value="FYVE/PHD zinc finger"/>
    <property type="match status" value="1"/>
</dbReference>
<dbReference type="PANTHER" id="PTHR46174">
    <property type="entry name" value="CXXC-TYPE ZINC FINGER PROTEIN 1"/>
    <property type="match status" value="1"/>
</dbReference>
<evidence type="ECO:0000256" key="2">
    <source>
        <dbReference type="ARBA" id="ARBA00022723"/>
    </source>
</evidence>
<keyword evidence="2" id="KW-0479">Metal-binding</keyword>
<dbReference type="CDD" id="cd16039">
    <property type="entry name" value="PHD_SPP1"/>
    <property type="match status" value="1"/>
</dbReference>
<feature type="compositionally biased region" description="Polar residues" evidence="7">
    <location>
        <begin position="237"/>
        <end position="262"/>
    </location>
</feature>
<name>A0A6A6DXF4_9PEZI</name>
<feature type="compositionally biased region" description="Basic and acidic residues" evidence="7">
    <location>
        <begin position="689"/>
        <end position="707"/>
    </location>
</feature>
<feature type="domain" description="PHD-type" evidence="8">
    <location>
        <begin position="394"/>
        <end position="445"/>
    </location>
</feature>
<feature type="compositionally biased region" description="Polar residues" evidence="7">
    <location>
        <begin position="338"/>
        <end position="349"/>
    </location>
</feature>
<dbReference type="OrthoDB" id="436852at2759"/>
<dbReference type="GO" id="GO:0008270">
    <property type="term" value="F:zinc ion binding"/>
    <property type="evidence" value="ECO:0007669"/>
    <property type="project" value="UniProtKB-KW"/>
</dbReference>